<evidence type="ECO:0000256" key="5">
    <source>
        <dbReference type="ARBA" id="ARBA00023242"/>
    </source>
</evidence>
<evidence type="ECO:0000256" key="2">
    <source>
        <dbReference type="ARBA" id="ARBA00022723"/>
    </source>
</evidence>
<keyword evidence="3 6" id="KW-0863">Zinc-finger</keyword>
<evidence type="ECO:0000256" key="3">
    <source>
        <dbReference type="ARBA" id="ARBA00022771"/>
    </source>
</evidence>
<dbReference type="Pfam" id="PF00628">
    <property type="entry name" value="PHD"/>
    <property type="match status" value="1"/>
</dbReference>
<dbReference type="InterPro" id="IPR019786">
    <property type="entry name" value="Zinc_finger_PHD-type_CS"/>
</dbReference>
<evidence type="ECO:0000256" key="1">
    <source>
        <dbReference type="ARBA" id="ARBA00004123"/>
    </source>
</evidence>
<dbReference type="InterPro" id="IPR037869">
    <property type="entry name" value="Spp1/CFP1"/>
</dbReference>
<keyword evidence="2" id="KW-0479">Metal-binding</keyword>
<keyword evidence="9" id="KW-1185">Reference proteome</keyword>
<dbReference type="PANTHER" id="PTHR46174">
    <property type="entry name" value="CXXC-TYPE ZINC FINGER PROTEIN 1"/>
    <property type="match status" value="1"/>
</dbReference>
<dbReference type="Gene3D" id="3.30.40.10">
    <property type="entry name" value="Zinc/RING finger domain, C3HC4 (zinc finger)"/>
    <property type="match status" value="1"/>
</dbReference>
<proteinExistence type="predicted"/>
<dbReference type="PANTHER" id="PTHR46174:SF1">
    <property type="entry name" value="CXXC-TYPE ZINC FINGER PROTEIN 1"/>
    <property type="match status" value="1"/>
</dbReference>
<dbReference type="GO" id="GO:0045893">
    <property type="term" value="P:positive regulation of DNA-templated transcription"/>
    <property type="evidence" value="ECO:0007669"/>
    <property type="project" value="TreeGrafter"/>
</dbReference>
<comment type="subcellular location">
    <subcellularLocation>
        <location evidence="1">Nucleus</location>
    </subcellularLocation>
</comment>
<evidence type="ECO:0000256" key="6">
    <source>
        <dbReference type="PROSITE-ProRule" id="PRU00146"/>
    </source>
</evidence>
<dbReference type="InterPro" id="IPR001965">
    <property type="entry name" value="Znf_PHD"/>
</dbReference>
<evidence type="ECO:0000313" key="8">
    <source>
        <dbReference type="EMBL" id="ORZ09809.1"/>
    </source>
</evidence>
<dbReference type="PROSITE" id="PS50016">
    <property type="entry name" value="ZF_PHD_2"/>
    <property type="match status" value="1"/>
</dbReference>
<dbReference type="STRING" id="90262.A0A1X2I5D3"/>
<reference evidence="8 9" key="1">
    <citation type="submission" date="2016-07" db="EMBL/GenBank/DDBJ databases">
        <title>Pervasive Adenine N6-methylation of Active Genes in Fungi.</title>
        <authorList>
            <consortium name="DOE Joint Genome Institute"/>
            <person name="Mondo S.J."/>
            <person name="Dannebaum R.O."/>
            <person name="Kuo R.C."/>
            <person name="Labutti K."/>
            <person name="Haridas S."/>
            <person name="Kuo A."/>
            <person name="Salamov A."/>
            <person name="Ahrendt S.R."/>
            <person name="Lipzen A."/>
            <person name="Sullivan W."/>
            <person name="Andreopoulos W.B."/>
            <person name="Clum A."/>
            <person name="Lindquist E."/>
            <person name="Daum C."/>
            <person name="Ramamoorthy G.K."/>
            <person name="Gryganskyi A."/>
            <person name="Culley D."/>
            <person name="Magnuson J.K."/>
            <person name="James T.Y."/>
            <person name="O'Malley M.A."/>
            <person name="Stajich J.E."/>
            <person name="Spatafora J.W."/>
            <person name="Visel A."/>
            <person name="Grigoriev I.V."/>
        </authorList>
    </citation>
    <scope>NUCLEOTIDE SEQUENCE [LARGE SCALE GENOMIC DNA]</scope>
    <source>
        <strain evidence="8 9">NRRL 1336</strain>
    </source>
</reference>
<accession>A0A1X2I5D3</accession>
<name>A0A1X2I5D3_9FUNG</name>
<organism evidence="8 9">
    <name type="scientific">Absidia repens</name>
    <dbReference type="NCBI Taxonomy" id="90262"/>
    <lineage>
        <taxon>Eukaryota</taxon>
        <taxon>Fungi</taxon>
        <taxon>Fungi incertae sedis</taxon>
        <taxon>Mucoromycota</taxon>
        <taxon>Mucoromycotina</taxon>
        <taxon>Mucoromycetes</taxon>
        <taxon>Mucorales</taxon>
        <taxon>Cunninghamellaceae</taxon>
        <taxon>Absidia</taxon>
    </lineage>
</organism>
<evidence type="ECO:0000256" key="4">
    <source>
        <dbReference type="ARBA" id="ARBA00022833"/>
    </source>
</evidence>
<gene>
    <name evidence="8" type="ORF">BCR42DRAFT_334386</name>
</gene>
<dbReference type="PROSITE" id="PS01359">
    <property type="entry name" value="ZF_PHD_1"/>
    <property type="match status" value="1"/>
</dbReference>
<dbReference type="EMBL" id="MCGE01000026">
    <property type="protein sequence ID" value="ORZ09809.1"/>
    <property type="molecule type" value="Genomic_DNA"/>
</dbReference>
<evidence type="ECO:0000313" key="9">
    <source>
        <dbReference type="Proteomes" id="UP000193560"/>
    </source>
</evidence>
<dbReference type="InterPro" id="IPR011011">
    <property type="entry name" value="Znf_FYVE_PHD"/>
</dbReference>
<evidence type="ECO:0000259" key="7">
    <source>
        <dbReference type="PROSITE" id="PS50016"/>
    </source>
</evidence>
<dbReference type="SUPFAM" id="SSF57903">
    <property type="entry name" value="FYVE/PHD zinc finger"/>
    <property type="match status" value="1"/>
</dbReference>
<dbReference type="Proteomes" id="UP000193560">
    <property type="component" value="Unassembled WGS sequence"/>
</dbReference>
<sequence length="95" mass="10918">MNTKEYPKTTDTTAITARRVKRPDLPKSKTKKTTTLYCICQTPYDATRFMIACDECDQWFHGECIGISEKDGEFIDLYFCGVCGKGKFICIYLYS</sequence>
<dbReference type="InterPro" id="IPR013083">
    <property type="entry name" value="Znf_RING/FYVE/PHD"/>
</dbReference>
<comment type="caution">
    <text evidence="8">The sequence shown here is derived from an EMBL/GenBank/DDBJ whole genome shotgun (WGS) entry which is preliminary data.</text>
</comment>
<dbReference type="SMART" id="SM00249">
    <property type="entry name" value="PHD"/>
    <property type="match status" value="1"/>
</dbReference>
<dbReference type="GO" id="GO:0008270">
    <property type="term" value="F:zinc ion binding"/>
    <property type="evidence" value="ECO:0007669"/>
    <property type="project" value="UniProtKB-KW"/>
</dbReference>
<feature type="domain" description="PHD-type" evidence="7">
    <location>
        <begin position="35"/>
        <end position="86"/>
    </location>
</feature>
<dbReference type="InterPro" id="IPR019787">
    <property type="entry name" value="Znf_PHD-finger"/>
</dbReference>
<dbReference type="AlphaFoldDB" id="A0A1X2I5D3"/>
<dbReference type="GO" id="GO:0048188">
    <property type="term" value="C:Set1C/COMPASS complex"/>
    <property type="evidence" value="ECO:0007669"/>
    <property type="project" value="InterPro"/>
</dbReference>
<dbReference type="OrthoDB" id="436852at2759"/>
<keyword evidence="5" id="KW-0539">Nucleus</keyword>
<protein>
    <recommendedName>
        <fullName evidence="7">PHD-type domain-containing protein</fullName>
    </recommendedName>
</protein>
<keyword evidence="4" id="KW-0862">Zinc</keyword>